<gene>
    <name evidence="1" type="ORF">GMARGA_LOCUS39439</name>
</gene>
<comment type="caution">
    <text evidence="1">The sequence shown here is derived from an EMBL/GenBank/DDBJ whole genome shotgun (WGS) entry which is preliminary data.</text>
</comment>
<dbReference type="Proteomes" id="UP000789901">
    <property type="component" value="Unassembled WGS sequence"/>
</dbReference>
<name>A0ABN7X8A2_GIGMA</name>
<sequence>IITNWLELLKDKQYKKNLDFENLNKVVYSATSQNTKWSLLQIFQDNIKQPTF</sequence>
<organism evidence="1 2">
    <name type="scientific">Gigaspora margarita</name>
    <dbReference type="NCBI Taxonomy" id="4874"/>
    <lineage>
        <taxon>Eukaryota</taxon>
        <taxon>Fungi</taxon>
        <taxon>Fungi incertae sedis</taxon>
        <taxon>Mucoromycota</taxon>
        <taxon>Glomeromycotina</taxon>
        <taxon>Glomeromycetes</taxon>
        <taxon>Diversisporales</taxon>
        <taxon>Gigasporaceae</taxon>
        <taxon>Gigaspora</taxon>
    </lineage>
</organism>
<evidence type="ECO:0000313" key="2">
    <source>
        <dbReference type="Proteomes" id="UP000789901"/>
    </source>
</evidence>
<evidence type="ECO:0000313" key="1">
    <source>
        <dbReference type="EMBL" id="CAG8848944.1"/>
    </source>
</evidence>
<feature type="non-terminal residue" evidence="1">
    <location>
        <position position="52"/>
    </location>
</feature>
<accession>A0ABN7X8A2</accession>
<proteinExistence type="predicted"/>
<reference evidence="1 2" key="1">
    <citation type="submission" date="2021-06" db="EMBL/GenBank/DDBJ databases">
        <authorList>
            <person name="Kallberg Y."/>
            <person name="Tangrot J."/>
            <person name="Rosling A."/>
        </authorList>
    </citation>
    <scope>NUCLEOTIDE SEQUENCE [LARGE SCALE GENOMIC DNA]</scope>
    <source>
        <strain evidence="1 2">120-4 pot B 10/14</strain>
    </source>
</reference>
<protein>
    <submittedName>
        <fullName evidence="1">18522_t:CDS:1</fullName>
    </submittedName>
</protein>
<dbReference type="EMBL" id="CAJVQB010094102">
    <property type="protein sequence ID" value="CAG8848944.1"/>
    <property type="molecule type" value="Genomic_DNA"/>
</dbReference>
<keyword evidence="2" id="KW-1185">Reference proteome</keyword>
<feature type="non-terminal residue" evidence="1">
    <location>
        <position position="1"/>
    </location>
</feature>